<accession>A0A1B9GB82</accession>
<organism evidence="1">
    <name type="scientific">Kwoniella bestiolae CBS 10118</name>
    <dbReference type="NCBI Taxonomy" id="1296100"/>
    <lineage>
        <taxon>Eukaryota</taxon>
        <taxon>Fungi</taxon>
        <taxon>Dikarya</taxon>
        <taxon>Basidiomycota</taxon>
        <taxon>Agaricomycotina</taxon>
        <taxon>Tremellomycetes</taxon>
        <taxon>Tremellales</taxon>
        <taxon>Cryptococcaceae</taxon>
        <taxon>Kwoniella</taxon>
    </lineage>
</organism>
<reference evidence="2" key="4">
    <citation type="submission" date="2024-02" db="EMBL/GenBank/DDBJ databases">
        <title>Comparative genomics of Cryptococcus and Kwoniella reveals pathogenesis evolution and contrasting modes of karyotype evolution via chromosome fusion or intercentromeric recombination.</title>
        <authorList>
            <person name="Coelho M.A."/>
            <person name="David-Palma M."/>
            <person name="Shea T."/>
            <person name="Bowers K."/>
            <person name="McGinley-Smith S."/>
            <person name="Mohammad A.W."/>
            <person name="Gnirke A."/>
            <person name="Yurkov A.M."/>
            <person name="Nowrousian M."/>
            <person name="Sun S."/>
            <person name="Cuomo C.A."/>
            <person name="Heitman J."/>
        </authorList>
    </citation>
    <scope>NUCLEOTIDE SEQUENCE</scope>
    <source>
        <strain evidence="2">CBS 10118</strain>
    </source>
</reference>
<dbReference type="GeneID" id="30207518"/>
<evidence type="ECO:0000313" key="1">
    <source>
        <dbReference type="EMBL" id="OCF28266.1"/>
    </source>
</evidence>
<dbReference type="VEuPathDB" id="FungiDB:I302_03119"/>
<dbReference type="AlphaFoldDB" id="A0A1B9GB82"/>
<proteinExistence type="predicted"/>
<dbReference type="EMBL" id="KI894019">
    <property type="protein sequence ID" value="OCF28266.1"/>
    <property type="molecule type" value="Genomic_DNA"/>
</dbReference>
<dbReference type="RefSeq" id="XP_019049336.1">
    <property type="nucleotide sequence ID" value="XM_019189774.1"/>
</dbReference>
<reference evidence="1" key="3">
    <citation type="submission" date="2014-01" db="EMBL/GenBank/DDBJ databases">
        <title>Evolution of pathogenesis and genome organization in the Tremellales.</title>
        <authorList>
            <person name="Cuomo C."/>
            <person name="Litvintseva A."/>
            <person name="Heitman J."/>
            <person name="Chen Y."/>
            <person name="Sun S."/>
            <person name="Springer D."/>
            <person name="Dromer F."/>
            <person name="Young S."/>
            <person name="Zeng Q."/>
            <person name="Chapman S."/>
            <person name="Gujja S."/>
            <person name="Saif S."/>
            <person name="Birren B."/>
        </authorList>
    </citation>
    <scope>NUCLEOTIDE SEQUENCE</scope>
    <source>
        <strain evidence="1">CBS 10118</strain>
    </source>
</reference>
<reference evidence="1" key="1">
    <citation type="submission" date="2013-07" db="EMBL/GenBank/DDBJ databases">
        <title>The Genome Sequence of Cryptococcus bestiolae CBS10118.</title>
        <authorList>
            <consortium name="The Broad Institute Genome Sequencing Platform"/>
            <person name="Cuomo C."/>
            <person name="Litvintseva A."/>
            <person name="Chen Y."/>
            <person name="Heitman J."/>
            <person name="Sun S."/>
            <person name="Springer D."/>
            <person name="Dromer F."/>
            <person name="Young S.K."/>
            <person name="Zeng Q."/>
            <person name="Gargeya S."/>
            <person name="Fitzgerald M."/>
            <person name="Abouelleil A."/>
            <person name="Alvarado L."/>
            <person name="Berlin A.M."/>
            <person name="Chapman S.B."/>
            <person name="Dewar J."/>
            <person name="Goldberg J."/>
            <person name="Griggs A."/>
            <person name="Gujja S."/>
            <person name="Hansen M."/>
            <person name="Howarth C."/>
            <person name="Imamovic A."/>
            <person name="Larimer J."/>
            <person name="McCowan C."/>
            <person name="Murphy C."/>
            <person name="Pearson M."/>
            <person name="Priest M."/>
            <person name="Roberts A."/>
            <person name="Saif S."/>
            <person name="Shea T."/>
            <person name="Sykes S."/>
            <person name="Wortman J."/>
            <person name="Nusbaum C."/>
            <person name="Birren B."/>
        </authorList>
    </citation>
    <scope>NUCLEOTIDE SEQUENCE [LARGE SCALE GENOMIC DNA]</scope>
    <source>
        <strain evidence="1">CBS 10118</strain>
    </source>
</reference>
<dbReference type="EMBL" id="CP144542">
    <property type="protein sequence ID" value="WVW82407.1"/>
    <property type="molecule type" value="Genomic_DNA"/>
</dbReference>
<name>A0A1B9GB82_9TREE</name>
<dbReference type="Proteomes" id="UP000092730">
    <property type="component" value="Chromosome 2"/>
</dbReference>
<sequence length="231" mass="26006">MSDSEWDARHVISYHAELVDVNGKKSIKTTFRIDPASDASCEIFDTVGIREERMKLAELYSEALELAASSRSTQWIQEYDVQSINDADLTVIMKEWNHSLNNITGTLCSGNGHVKICNTKGSTIKPGSSVDRIESASQNEGAVGEKTFQFFGKRVDYGTIYEWREKGLKVMKQTRKEFDWEHSKDVADCMLYNPSIPQEKRAPYLAAMTIEAAYDSISGMGFPLGRHLLYA</sequence>
<protein>
    <submittedName>
        <fullName evidence="1">Uncharacterized protein</fullName>
    </submittedName>
</protein>
<reference evidence="2" key="2">
    <citation type="submission" date="2013-07" db="EMBL/GenBank/DDBJ databases">
        <authorList>
            <consortium name="The Broad Institute Genome Sequencing Platform"/>
            <person name="Cuomo C."/>
            <person name="Litvintseva A."/>
            <person name="Chen Y."/>
            <person name="Heitman J."/>
            <person name="Sun S."/>
            <person name="Springer D."/>
            <person name="Dromer F."/>
            <person name="Young S.K."/>
            <person name="Zeng Q."/>
            <person name="Gargeya S."/>
            <person name="Fitzgerald M."/>
            <person name="Abouelleil A."/>
            <person name="Alvarado L."/>
            <person name="Berlin A.M."/>
            <person name="Chapman S.B."/>
            <person name="Dewar J."/>
            <person name="Goldberg J."/>
            <person name="Griggs A."/>
            <person name="Gujja S."/>
            <person name="Hansen M."/>
            <person name="Howarth C."/>
            <person name="Imamovic A."/>
            <person name="Larimer J."/>
            <person name="McCowan C."/>
            <person name="Murphy C."/>
            <person name="Pearson M."/>
            <person name="Priest M."/>
            <person name="Roberts A."/>
            <person name="Saif S."/>
            <person name="Shea T."/>
            <person name="Sykes S."/>
            <person name="Wortman J."/>
            <person name="Nusbaum C."/>
            <person name="Birren B."/>
        </authorList>
    </citation>
    <scope>NUCLEOTIDE SEQUENCE</scope>
    <source>
        <strain evidence="2">CBS 10118</strain>
    </source>
</reference>
<gene>
    <name evidence="1" type="ORF">I302_03119</name>
    <name evidence="2" type="ORF">I302_104414</name>
</gene>
<evidence type="ECO:0000313" key="2">
    <source>
        <dbReference type="EMBL" id="WVW82407.1"/>
    </source>
</evidence>
<dbReference type="KEGG" id="kbi:30207518"/>
<keyword evidence="3" id="KW-1185">Reference proteome</keyword>
<evidence type="ECO:0000313" key="3">
    <source>
        <dbReference type="Proteomes" id="UP000092730"/>
    </source>
</evidence>